<evidence type="ECO:0000256" key="7">
    <source>
        <dbReference type="ARBA" id="ARBA00022833"/>
    </source>
</evidence>
<sequence>MVISNLVHHRHCDRKMPIFISLFDLTGHKRTDHSDYCDQAFSQPSLKESYQNIVRQEHKRFPCRLCDKGFSRKSDLCNHLATHLSLQGYVCEICGRSFSHISNLIRHSHIHSGLKPYPCKICGRRFRQTSALLQHKISHHGAQPVLCPTKSCDKKFRTPVIARRHAYREHPNASLEDILPNSSVQKKQRCFYCKICGDQFRDLKHLKAHKLGHVEEKDTVADENRIVTLLEKVELPAKAYSESHSGVPQIISKETKRSVNNSILGNEVQEDVYNTGLPKVQEKLQNQDDKKNCDSDLSLSAESNDNKSVDESESKRCTFSEKKDSWHSIGSLNAGLMKLVSHINIHSLPDQVFHSGTHGVNSPVDFESDIEGSKLKDGCSAEDLSGSSLNEIKSSNVTFDVDMGLCPDSPSNTLDGHQLTELDCSNEADNSQCCDGKDNYKTISDSRSELTQVKSIILQDNYSNTEPLMLSFGDSYLTLLKEMGIVEEDVNGAVEKLKSLSEQSHDETADPLSPSFWDCYPTVPSRDSAYNNEKGESALSSVAVQENNSESNEMVKNNSQTTSVLIQELPESNRNIDSGLADNYELTTDFTGNITSLIPSSMNKMEEIIVYVGSDTEVRFLPIIDNTAVGSERKVRFSSDPFTENTQICGKKPNRTKRVCPECGKIFFKGSNLTQHLGLHFSNMKQYKCEFCDQSFSWKSSLNKHMTSHAVVLKQFLCDVCGKQYKSLDQVKQHERRDHQSLRPHSCLVCSKSFFRKYDLTIHERIHSNNKPYMCETCGKTFNHLSHMKRHENVHYKDRTVSIPLHPSLINI</sequence>
<proteinExistence type="inferred from homology"/>
<evidence type="ECO:0000256" key="6">
    <source>
        <dbReference type="ARBA" id="ARBA00022771"/>
    </source>
</evidence>
<feature type="domain" description="C2H2-type" evidence="14">
    <location>
        <begin position="89"/>
        <end position="116"/>
    </location>
</feature>
<keyword evidence="8" id="KW-0805">Transcription regulation</keyword>
<keyword evidence="9" id="KW-0238">DNA-binding</keyword>
<dbReference type="Gene3D" id="3.30.160.60">
    <property type="entry name" value="Classic Zinc Finger"/>
    <property type="match status" value="7"/>
</dbReference>
<dbReference type="InterPro" id="IPR050331">
    <property type="entry name" value="Zinc_finger"/>
</dbReference>
<evidence type="ECO:0000259" key="14">
    <source>
        <dbReference type="PROSITE" id="PS50157"/>
    </source>
</evidence>
<evidence type="ECO:0000256" key="13">
    <source>
        <dbReference type="SAM" id="MobiDB-lite"/>
    </source>
</evidence>
<feature type="compositionally biased region" description="Basic and acidic residues" evidence="13">
    <location>
        <begin position="304"/>
        <end position="317"/>
    </location>
</feature>
<dbReference type="PANTHER" id="PTHR16515">
    <property type="entry name" value="PR DOMAIN ZINC FINGER PROTEIN"/>
    <property type="match status" value="1"/>
</dbReference>
<feature type="region of interest" description="Disordered" evidence="13">
    <location>
        <begin position="282"/>
        <end position="317"/>
    </location>
</feature>
<dbReference type="GO" id="GO:0005634">
    <property type="term" value="C:nucleus"/>
    <property type="evidence" value="ECO:0007669"/>
    <property type="project" value="UniProtKB-SubCell"/>
</dbReference>
<evidence type="ECO:0000256" key="2">
    <source>
        <dbReference type="ARBA" id="ARBA00004123"/>
    </source>
</evidence>
<dbReference type="Pfam" id="PF13894">
    <property type="entry name" value="zf-C2H2_4"/>
    <property type="match status" value="1"/>
</dbReference>
<keyword evidence="4" id="KW-0479">Metal-binding</keyword>
<evidence type="ECO:0000256" key="4">
    <source>
        <dbReference type="ARBA" id="ARBA00022723"/>
    </source>
</evidence>
<keyword evidence="16" id="KW-1185">Reference proteome</keyword>
<evidence type="ECO:0000256" key="1">
    <source>
        <dbReference type="ARBA" id="ARBA00003767"/>
    </source>
</evidence>
<evidence type="ECO:0000313" key="16">
    <source>
        <dbReference type="Proteomes" id="UP001075354"/>
    </source>
</evidence>
<dbReference type="InterPro" id="IPR013087">
    <property type="entry name" value="Znf_C2H2_type"/>
</dbReference>
<dbReference type="FunFam" id="3.30.160.60:FF:000322">
    <property type="entry name" value="GDNF-inducible zinc finger protein 1"/>
    <property type="match status" value="1"/>
</dbReference>
<evidence type="ECO:0000256" key="9">
    <source>
        <dbReference type="ARBA" id="ARBA00023125"/>
    </source>
</evidence>
<feature type="domain" description="C2H2-type" evidence="14">
    <location>
        <begin position="61"/>
        <end position="88"/>
    </location>
</feature>
<feature type="domain" description="C2H2-type" evidence="14">
    <location>
        <begin position="745"/>
        <end position="772"/>
    </location>
</feature>
<keyword evidence="5" id="KW-0677">Repeat</keyword>
<dbReference type="GO" id="GO:0003677">
    <property type="term" value="F:DNA binding"/>
    <property type="evidence" value="ECO:0007669"/>
    <property type="project" value="UniProtKB-KW"/>
</dbReference>
<dbReference type="AlphaFoldDB" id="A0AAV7XDJ9"/>
<dbReference type="PANTHER" id="PTHR16515:SF66">
    <property type="entry name" value="C2H2-TYPE DOMAIN-CONTAINING PROTEIN"/>
    <property type="match status" value="1"/>
</dbReference>
<comment type="caution">
    <text evidence="15">The sequence shown here is derived from an EMBL/GenBank/DDBJ whole genome shotgun (WGS) entry which is preliminary data.</text>
</comment>
<dbReference type="Pfam" id="PF13912">
    <property type="entry name" value="zf-C2H2_6"/>
    <property type="match status" value="1"/>
</dbReference>
<evidence type="ECO:0000256" key="12">
    <source>
        <dbReference type="PROSITE-ProRule" id="PRU00042"/>
    </source>
</evidence>
<dbReference type="SMART" id="SM00355">
    <property type="entry name" value="ZnF_C2H2"/>
    <property type="match status" value="10"/>
</dbReference>
<dbReference type="Pfam" id="PF00096">
    <property type="entry name" value="zf-C2H2"/>
    <property type="match status" value="6"/>
</dbReference>
<dbReference type="FunFam" id="3.30.160.60:FF:000771">
    <property type="entry name" value="zinc finger protein 648"/>
    <property type="match status" value="1"/>
</dbReference>
<feature type="compositionally biased region" description="Basic and acidic residues" evidence="13">
    <location>
        <begin position="282"/>
        <end position="294"/>
    </location>
</feature>
<keyword evidence="11" id="KW-0539">Nucleus</keyword>
<evidence type="ECO:0000313" key="15">
    <source>
        <dbReference type="EMBL" id="KAJ1524113.1"/>
    </source>
</evidence>
<comment type="function">
    <text evidence="1">May be involved in transcriptional regulation.</text>
</comment>
<dbReference type="FunFam" id="3.30.160.60:FF:000065">
    <property type="entry name" value="B-cell CLL/lymphoma 6, member B"/>
    <property type="match status" value="1"/>
</dbReference>
<name>A0AAV7XDJ9_9NEOP</name>
<feature type="domain" description="C2H2-type" evidence="14">
    <location>
        <begin position="117"/>
        <end position="144"/>
    </location>
</feature>
<dbReference type="EMBL" id="JAPTSV010000009">
    <property type="protein sequence ID" value="KAJ1524113.1"/>
    <property type="molecule type" value="Genomic_DNA"/>
</dbReference>
<evidence type="ECO:0000256" key="3">
    <source>
        <dbReference type="ARBA" id="ARBA00006991"/>
    </source>
</evidence>
<dbReference type="GO" id="GO:0008270">
    <property type="term" value="F:zinc ion binding"/>
    <property type="evidence" value="ECO:0007669"/>
    <property type="project" value="UniProtKB-KW"/>
</dbReference>
<evidence type="ECO:0000256" key="8">
    <source>
        <dbReference type="ARBA" id="ARBA00023015"/>
    </source>
</evidence>
<dbReference type="InterPro" id="IPR036236">
    <property type="entry name" value="Znf_C2H2_sf"/>
</dbReference>
<feature type="domain" description="C2H2-type" evidence="14">
    <location>
        <begin position="773"/>
        <end position="800"/>
    </location>
</feature>
<accession>A0AAV7XDJ9</accession>
<evidence type="ECO:0000256" key="11">
    <source>
        <dbReference type="ARBA" id="ARBA00023242"/>
    </source>
</evidence>
<feature type="domain" description="C2H2-type" evidence="14">
    <location>
        <begin position="658"/>
        <end position="685"/>
    </location>
</feature>
<feature type="domain" description="C2H2-type" evidence="14">
    <location>
        <begin position="191"/>
        <end position="218"/>
    </location>
</feature>
<comment type="subcellular location">
    <subcellularLocation>
        <location evidence="2">Nucleus</location>
    </subcellularLocation>
</comment>
<dbReference type="PROSITE" id="PS50157">
    <property type="entry name" value="ZINC_FINGER_C2H2_2"/>
    <property type="match status" value="9"/>
</dbReference>
<evidence type="ECO:0000256" key="10">
    <source>
        <dbReference type="ARBA" id="ARBA00023163"/>
    </source>
</evidence>
<comment type="similarity">
    <text evidence="3">Belongs to the krueppel C2H2-type zinc-finger protein family.</text>
</comment>
<reference evidence="15" key="1">
    <citation type="submission" date="2022-12" db="EMBL/GenBank/DDBJ databases">
        <title>Chromosome-level genome assembly of the bean flower thrips Megalurothrips usitatus.</title>
        <authorList>
            <person name="Ma L."/>
            <person name="Liu Q."/>
            <person name="Li H."/>
            <person name="Cai W."/>
        </authorList>
    </citation>
    <scope>NUCLEOTIDE SEQUENCE</scope>
    <source>
        <strain evidence="15">Cailab_2022a</strain>
    </source>
</reference>
<protein>
    <recommendedName>
        <fullName evidence="14">C2H2-type domain-containing protein</fullName>
    </recommendedName>
</protein>
<organism evidence="15 16">
    <name type="scientific">Megalurothrips usitatus</name>
    <name type="common">bean blossom thrips</name>
    <dbReference type="NCBI Taxonomy" id="439358"/>
    <lineage>
        <taxon>Eukaryota</taxon>
        <taxon>Metazoa</taxon>
        <taxon>Ecdysozoa</taxon>
        <taxon>Arthropoda</taxon>
        <taxon>Hexapoda</taxon>
        <taxon>Insecta</taxon>
        <taxon>Pterygota</taxon>
        <taxon>Neoptera</taxon>
        <taxon>Paraneoptera</taxon>
        <taxon>Thysanoptera</taxon>
        <taxon>Terebrantia</taxon>
        <taxon>Thripoidea</taxon>
        <taxon>Thripidae</taxon>
        <taxon>Megalurothrips</taxon>
    </lineage>
</organism>
<evidence type="ECO:0000256" key="5">
    <source>
        <dbReference type="ARBA" id="ARBA00022737"/>
    </source>
</evidence>
<dbReference type="FunFam" id="3.30.160.60:FF:000075">
    <property type="entry name" value="Putative zinc finger protein 536"/>
    <property type="match status" value="1"/>
</dbReference>
<keyword evidence="10" id="KW-0804">Transcription</keyword>
<dbReference type="GO" id="GO:0010468">
    <property type="term" value="P:regulation of gene expression"/>
    <property type="evidence" value="ECO:0007669"/>
    <property type="project" value="TreeGrafter"/>
</dbReference>
<gene>
    <name evidence="15" type="ORF">ONE63_010647</name>
</gene>
<feature type="domain" description="C2H2-type" evidence="14">
    <location>
        <begin position="716"/>
        <end position="744"/>
    </location>
</feature>
<dbReference type="SUPFAM" id="SSF57667">
    <property type="entry name" value="beta-beta-alpha zinc fingers"/>
    <property type="match status" value="4"/>
</dbReference>
<dbReference type="PROSITE" id="PS00028">
    <property type="entry name" value="ZINC_FINGER_C2H2_1"/>
    <property type="match status" value="10"/>
</dbReference>
<feature type="domain" description="C2H2-type" evidence="14">
    <location>
        <begin position="687"/>
        <end position="710"/>
    </location>
</feature>
<keyword evidence="6 12" id="KW-0863">Zinc-finger</keyword>
<keyword evidence="7" id="KW-0862">Zinc</keyword>
<dbReference type="Proteomes" id="UP001075354">
    <property type="component" value="Chromosome 9"/>
</dbReference>